<dbReference type="PROSITE" id="PS50222">
    <property type="entry name" value="EF_HAND_2"/>
    <property type="match status" value="1"/>
</dbReference>
<proteinExistence type="predicted"/>
<keyword evidence="1" id="KW-0106">Calcium</keyword>
<reference evidence="3 4" key="1">
    <citation type="submission" date="2020-04" db="EMBL/GenBank/DDBJ databases">
        <title>Perkinsus olseni comparative genomics.</title>
        <authorList>
            <person name="Bogema D.R."/>
        </authorList>
    </citation>
    <scope>NUCLEOTIDE SEQUENCE [LARGE SCALE GENOMIC DNA]</scope>
    <source>
        <strain evidence="3 4">ATCC PRA-207</strain>
    </source>
</reference>
<feature type="domain" description="EF-hand" evidence="2">
    <location>
        <begin position="21"/>
        <end position="56"/>
    </location>
</feature>
<comment type="caution">
    <text evidence="3">The sequence shown here is derived from an EMBL/GenBank/DDBJ whole genome shotgun (WGS) entry which is preliminary data.</text>
</comment>
<evidence type="ECO:0000313" key="3">
    <source>
        <dbReference type="EMBL" id="KAF4759337.1"/>
    </source>
</evidence>
<dbReference type="InterPro" id="IPR018247">
    <property type="entry name" value="EF_Hand_1_Ca_BS"/>
</dbReference>
<evidence type="ECO:0000313" key="4">
    <source>
        <dbReference type="Proteomes" id="UP000553632"/>
    </source>
</evidence>
<sequence>LTESSINKAVRVHLRIPTTVLSDQQVADFVREIDADESGSVSLKELIQFLEKAPVGSVEDTLEEGIRKARGQAREQMHLTMSRVRRRMIAGMKANKVGYLPVVLRTVFAPAGSKLPVPPPSRRNCAVKQW</sequence>
<dbReference type="InterPro" id="IPR002048">
    <property type="entry name" value="EF_hand_dom"/>
</dbReference>
<dbReference type="Proteomes" id="UP000553632">
    <property type="component" value="Unassembled WGS sequence"/>
</dbReference>
<dbReference type="EMBL" id="JABANO010000302">
    <property type="protein sequence ID" value="KAF4759337.1"/>
    <property type="molecule type" value="Genomic_DNA"/>
</dbReference>
<dbReference type="GO" id="GO:0005509">
    <property type="term" value="F:calcium ion binding"/>
    <property type="evidence" value="ECO:0007669"/>
    <property type="project" value="InterPro"/>
</dbReference>
<gene>
    <name evidence="3" type="ORF">FOZ63_028514</name>
</gene>
<organism evidence="3 4">
    <name type="scientific">Perkinsus olseni</name>
    <name type="common">Perkinsus atlanticus</name>
    <dbReference type="NCBI Taxonomy" id="32597"/>
    <lineage>
        <taxon>Eukaryota</taxon>
        <taxon>Sar</taxon>
        <taxon>Alveolata</taxon>
        <taxon>Perkinsozoa</taxon>
        <taxon>Perkinsea</taxon>
        <taxon>Perkinsida</taxon>
        <taxon>Perkinsidae</taxon>
        <taxon>Perkinsus</taxon>
    </lineage>
</organism>
<name>A0A7J6UQ92_PEROL</name>
<accession>A0A7J6UQ92</accession>
<evidence type="ECO:0000256" key="1">
    <source>
        <dbReference type="ARBA" id="ARBA00022837"/>
    </source>
</evidence>
<dbReference type="SUPFAM" id="SSF47473">
    <property type="entry name" value="EF-hand"/>
    <property type="match status" value="1"/>
</dbReference>
<dbReference type="InterPro" id="IPR011992">
    <property type="entry name" value="EF-hand-dom_pair"/>
</dbReference>
<keyword evidence="4" id="KW-1185">Reference proteome</keyword>
<feature type="non-terminal residue" evidence="3">
    <location>
        <position position="130"/>
    </location>
</feature>
<protein>
    <recommendedName>
        <fullName evidence="2">EF-hand domain-containing protein</fullName>
    </recommendedName>
</protein>
<evidence type="ECO:0000259" key="2">
    <source>
        <dbReference type="PROSITE" id="PS50222"/>
    </source>
</evidence>
<dbReference type="PROSITE" id="PS00018">
    <property type="entry name" value="EF_HAND_1"/>
    <property type="match status" value="1"/>
</dbReference>
<dbReference type="AlphaFoldDB" id="A0A7J6UQ92"/>